<evidence type="ECO:0000256" key="1">
    <source>
        <dbReference type="ARBA" id="ARBA00022598"/>
    </source>
</evidence>
<dbReference type="GO" id="GO:0016740">
    <property type="term" value="F:transferase activity"/>
    <property type="evidence" value="ECO:0007669"/>
    <property type="project" value="UniProtKB-KW"/>
</dbReference>
<accession>A0A645BRF1</accession>
<dbReference type="FunFam" id="1.10.10.410:FF:000001">
    <property type="entry name" value="Aspartyl/glutamyl-tRNA(Asn/Gln) amidotransferase subunit B"/>
    <property type="match status" value="1"/>
</dbReference>
<keyword evidence="3" id="KW-0067">ATP-binding</keyword>
<keyword evidence="2" id="KW-0547">Nucleotide-binding</keyword>
<evidence type="ECO:0000256" key="6">
    <source>
        <dbReference type="ARBA" id="ARBA00047913"/>
    </source>
</evidence>
<evidence type="ECO:0000259" key="7">
    <source>
        <dbReference type="SMART" id="SM00845"/>
    </source>
</evidence>
<dbReference type="AlphaFoldDB" id="A0A645BRF1"/>
<reference evidence="8" key="1">
    <citation type="submission" date="2019-08" db="EMBL/GenBank/DDBJ databases">
        <authorList>
            <person name="Kucharzyk K."/>
            <person name="Murdoch R.W."/>
            <person name="Higgins S."/>
            <person name="Loffler F."/>
        </authorList>
    </citation>
    <scope>NUCLEOTIDE SEQUENCE</scope>
</reference>
<evidence type="ECO:0000256" key="4">
    <source>
        <dbReference type="ARBA" id="ARBA00022917"/>
    </source>
</evidence>
<dbReference type="InterPro" id="IPR003789">
    <property type="entry name" value="Asn/Gln_tRNA_amidoTrase-B-like"/>
</dbReference>
<organism evidence="8">
    <name type="scientific">bioreactor metagenome</name>
    <dbReference type="NCBI Taxonomy" id="1076179"/>
    <lineage>
        <taxon>unclassified sequences</taxon>
        <taxon>metagenomes</taxon>
        <taxon>ecological metagenomes</taxon>
    </lineage>
</organism>
<dbReference type="InterPro" id="IPR017959">
    <property type="entry name" value="Asn/Gln-tRNA_amidoTrfase_suB/E"/>
</dbReference>
<name>A0A645BRF1_9ZZZZ</name>
<evidence type="ECO:0000256" key="3">
    <source>
        <dbReference type="ARBA" id="ARBA00022840"/>
    </source>
</evidence>
<dbReference type="GO" id="GO:0050566">
    <property type="term" value="F:asparaginyl-tRNA synthase (glutamine-hydrolyzing) activity"/>
    <property type="evidence" value="ECO:0007669"/>
    <property type="project" value="RHEA"/>
</dbReference>
<dbReference type="GO" id="GO:0070681">
    <property type="term" value="P:glutaminyl-tRNAGln biosynthesis via transamidation"/>
    <property type="evidence" value="ECO:0007669"/>
    <property type="project" value="TreeGrafter"/>
</dbReference>
<dbReference type="Pfam" id="PF02637">
    <property type="entry name" value="GatB_Yqey"/>
    <property type="match status" value="1"/>
</dbReference>
<comment type="caution">
    <text evidence="8">The sequence shown here is derived from an EMBL/GenBank/DDBJ whole genome shotgun (WGS) entry which is preliminary data.</text>
</comment>
<gene>
    <name evidence="8" type="primary">gatB_24</name>
    <name evidence="8" type="ORF">SDC9_114602</name>
</gene>
<comment type="catalytic activity">
    <reaction evidence="6">
        <text>L-glutamyl-tRNA(Gln) + L-glutamine + ATP + H2O = L-glutaminyl-tRNA(Gln) + L-glutamate + ADP + phosphate + H(+)</text>
        <dbReference type="Rhea" id="RHEA:17521"/>
        <dbReference type="Rhea" id="RHEA-COMP:9681"/>
        <dbReference type="Rhea" id="RHEA-COMP:9684"/>
        <dbReference type="ChEBI" id="CHEBI:15377"/>
        <dbReference type="ChEBI" id="CHEBI:15378"/>
        <dbReference type="ChEBI" id="CHEBI:29985"/>
        <dbReference type="ChEBI" id="CHEBI:30616"/>
        <dbReference type="ChEBI" id="CHEBI:43474"/>
        <dbReference type="ChEBI" id="CHEBI:58359"/>
        <dbReference type="ChEBI" id="CHEBI:78520"/>
        <dbReference type="ChEBI" id="CHEBI:78521"/>
        <dbReference type="ChEBI" id="CHEBI:456216"/>
    </reaction>
</comment>
<keyword evidence="1 8" id="KW-0436">Ligase</keyword>
<dbReference type="InterPro" id="IPR018027">
    <property type="entry name" value="Asn/Gln_amidotransferase"/>
</dbReference>
<dbReference type="EC" id="6.3.5.-" evidence="8"/>
<evidence type="ECO:0000256" key="5">
    <source>
        <dbReference type="ARBA" id="ARBA00047380"/>
    </source>
</evidence>
<dbReference type="PANTHER" id="PTHR11659:SF0">
    <property type="entry name" value="GLUTAMYL-TRNA(GLN) AMIDOTRANSFERASE SUBUNIT B, MITOCHONDRIAL"/>
    <property type="match status" value="1"/>
</dbReference>
<keyword evidence="8" id="KW-0808">Transferase</keyword>
<dbReference type="EMBL" id="VSSQ01021823">
    <property type="protein sequence ID" value="MPM67678.1"/>
    <property type="molecule type" value="Genomic_DNA"/>
</dbReference>
<dbReference type="GO" id="GO:0050567">
    <property type="term" value="F:glutaminyl-tRNA synthase (glutamine-hydrolyzing) activity"/>
    <property type="evidence" value="ECO:0007669"/>
    <property type="project" value="RHEA"/>
</dbReference>
<dbReference type="SMART" id="SM00845">
    <property type="entry name" value="GatB_Yqey"/>
    <property type="match status" value="1"/>
</dbReference>
<dbReference type="PANTHER" id="PTHR11659">
    <property type="entry name" value="GLUTAMYL-TRNA GLN AMIDOTRANSFERASE SUBUNIT B MITOCHONDRIAL AND PROKARYOTIC PET112-RELATED"/>
    <property type="match status" value="1"/>
</dbReference>
<feature type="domain" description="Asn/Gln amidotransferase" evidence="7">
    <location>
        <begin position="1"/>
        <end position="80"/>
    </location>
</feature>
<dbReference type="InterPro" id="IPR023168">
    <property type="entry name" value="GatB_Yqey_C_2"/>
</dbReference>
<comment type="catalytic activity">
    <reaction evidence="5">
        <text>L-aspartyl-tRNA(Asn) + L-glutamine + ATP + H2O = L-asparaginyl-tRNA(Asn) + L-glutamate + ADP + phosphate + 2 H(+)</text>
        <dbReference type="Rhea" id="RHEA:14513"/>
        <dbReference type="Rhea" id="RHEA-COMP:9674"/>
        <dbReference type="Rhea" id="RHEA-COMP:9677"/>
        <dbReference type="ChEBI" id="CHEBI:15377"/>
        <dbReference type="ChEBI" id="CHEBI:15378"/>
        <dbReference type="ChEBI" id="CHEBI:29985"/>
        <dbReference type="ChEBI" id="CHEBI:30616"/>
        <dbReference type="ChEBI" id="CHEBI:43474"/>
        <dbReference type="ChEBI" id="CHEBI:58359"/>
        <dbReference type="ChEBI" id="CHEBI:78515"/>
        <dbReference type="ChEBI" id="CHEBI:78516"/>
        <dbReference type="ChEBI" id="CHEBI:456216"/>
    </reaction>
</comment>
<proteinExistence type="predicted"/>
<dbReference type="SUPFAM" id="SSF89095">
    <property type="entry name" value="GatB/YqeY motif"/>
    <property type="match status" value="1"/>
</dbReference>
<dbReference type="Gene3D" id="1.10.10.410">
    <property type="match status" value="1"/>
</dbReference>
<dbReference type="GO" id="GO:0006412">
    <property type="term" value="P:translation"/>
    <property type="evidence" value="ECO:0007669"/>
    <property type="project" value="UniProtKB-KW"/>
</dbReference>
<dbReference type="GO" id="GO:0005524">
    <property type="term" value="F:ATP binding"/>
    <property type="evidence" value="ECO:0007669"/>
    <property type="project" value="UniProtKB-KW"/>
</dbReference>
<evidence type="ECO:0000313" key="8">
    <source>
        <dbReference type="EMBL" id="MPM67678.1"/>
    </source>
</evidence>
<evidence type="ECO:0000256" key="2">
    <source>
        <dbReference type="ARBA" id="ARBA00022741"/>
    </source>
</evidence>
<keyword evidence="4" id="KW-0648">Protein biosynthesis</keyword>
<sequence length="80" mass="8745">MWSTGKDAEAIVKEKGMVQISDASEITGIIDKVIADNPQSVADFKAGKEKAIGFLVGQIMKQTKGRANPEMVNKLLRERL</sequence>
<protein>
    <submittedName>
        <fullName evidence="8">Aspartyl/glutamyl-tRNA(Asn/Gln) amidotransferase subunit B</fullName>
        <ecNumber evidence="8">6.3.5.-</ecNumber>
    </submittedName>
</protein>